<evidence type="ECO:0000313" key="2">
    <source>
        <dbReference type="EMBL" id="JAP93266.1"/>
    </source>
</evidence>
<dbReference type="EMBL" id="GDID01003340">
    <property type="protein sequence ID" value="JAP93266.1"/>
    <property type="molecule type" value="Transcribed_RNA"/>
</dbReference>
<evidence type="ECO:0000256" key="1">
    <source>
        <dbReference type="SAM" id="MobiDB-lite"/>
    </source>
</evidence>
<proteinExistence type="predicted"/>
<reference evidence="2" key="1">
    <citation type="submission" date="2015-07" db="EMBL/GenBank/DDBJ databases">
        <title>Adaptation to a free-living lifestyle via gene acquisitions in the diplomonad Trepomonas sp. PC1.</title>
        <authorList>
            <person name="Xu F."/>
            <person name="Jerlstrom-Hultqvist J."/>
            <person name="Kolisko M."/>
            <person name="Simpson A.G.B."/>
            <person name="Roger A.J."/>
            <person name="Svard S.G."/>
            <person name="Andersson J.O."/>
        </authorList>
    </citation>
    <scope>NUCLEOTIDE SEQUENCE</scope>
    <source>
        <strain evidence="2">PC1</strain>
    </source>
</reference>
<gene>
    <name evidence="2" type="ORF">TPC1_14518</name>
</gene>
<protein>
    <submittedName>
        <fullName evidence="2">Uncharacterized protein</fullName>
    </submittedName>
</protein>
<name>A0A146KCN7_9EUKA</name>
<sequence length="681" mass="79315">MRATPENVNRKQPRSLSLPAQSNLNNILNPKQYLYKGSNCSYNMILKNADKIDVETLYKVGPMAIVDEYGPKPVYQKSNQVFVQGQQVVALQKPESRKPVSKKYSSVSNYRRQRAPQVSRRITHMQTTRVAETTRTSPTINTEVEQKEFEFPTTMDELRNTFRIVRENWVQFITSITKGFKIKSCFSFLINFNEFLQFSKKQLPIELYMTMLNAITPITELRMVTLSLVQMITTPKITRVLLFILKQLIENDPRIDQLNYFKPILRCISIEYVAKMLQIEQCNAFSQLMCQFQFVMIGIDCIGVHESGLIEKSDCYAFKAQESADEFQQELVQQTLKTHNMLPANTLTNQEFASEMHFQVDKELQIDSVGLVSSIFVQSHLKTNLLQRFTLQVELECNQKETGLWIVGFTKPPKPCQVPESALVLAEKFDPKELFKRKPMNFQQKIAQQLQKSLDQVDFEDFMQRQHQNAVQKNKTAVQIQKNQCSEFYEQKLVNNQKVTFDFYQHSGDVVFALVSKRNQELVKVKSFNIQRFQPIDPLPPRQLQAPSALIRLFANERARIAHTGTFVYEQYQFPKIGIQQLQRKELQLQLQKMGKVVEVDDYRLQSIAELRKDNDLQFMKYKQTADVINTLQKFGFKKENKIKDSAELIYQRLLDQIIEGGTFAYMAEKVYQVAVERTQE</sequence>
<feature type="region of interest" description="Disordered" evidence="1">
    <location>
        <begin position="1"/>
        <end position="22"/>
    </location>
</feature>
<organism evidence="2">
    <name type="scientific">Trepomonas sp. PC1</name>
    <dbReference type="NCBI Taxonomy" id="1076344"/>
    <lineage>
        <taxon>Eukaryota</taxon>
        <taxon>Metamonada</taxon>
        <taxon>Diplomonadida</taxon>
        <taxon>Hexamitidae</taxon>
        <taxon>Hexamitinae</taxon>
        <taxon>Trepomonas</taxon>
    </lineage>
</organism>
<dbReference type="AlphaFoldDB" id="A0A146KCN7"/>
<accession>A0A146KCN7</accession>